<evidence type="ECO:0000256" key="2">
    <source>
        <dbReference type="ARBA" id="ARBA00005318"/>
    </source>
</evidence>
<keyword evidence="5" id="KW-0997">Cell inner membrane</keyword>
<evidence type="ECO:0000259" key="11">
    <source>
        <dbReference type="Pfam" id="PF05134"/>
    </source>
</evidence>
<proteinExistence type="inferred from homology"/>
<dbReference type="NCBIfam" id="TIGR01709">
    <property type="entry name" value="typeII_sec_gspL"/>
    <property type="match status" value="1"/>
</dbReference>
<keyword evidence="3 10" id="KW-0813">Transport</keyword>
<dbReference type="InterPro" id="IPR024230">
    <property type="entry name" value="GspL_cyto_dom"/>
</dbReference>
<evidence type="ECO:0000313" key="15">
    <source>
        <dbReference type="Proteomes" id="UP000327478"/>
    </source>
</evidence>
<dbReference type="EMBL" id="CP045650">
    <property type="protein sequence ID" value="QGA10820.1"/>
    <property type="molecule type" value="Genomic_DNA"/>
</dbReference>
<dbReference type="PIRSF" id="PIRSF015761">
    <property type="entry name" value="Protein_L"/>
    <property type="match status" value="1"/>
</dbReference>
<keyword evidence="8" id="KW-1133">Transmembrane helix</keyword>
<evidence type="ECO:0000313" key="16">
    <source>
        <dbReference type="Proteomes" id="UP000480556"/>
    </source>
</evidence>
<dbReference type="SUPFAM" id="SSF53067">
    <property type="entry name" value="Actin-like ATPase domain"/>
    <property type="match status" value="1"/>
</dbReference>
<protein>
    <recommendedName>
        <fullName evidence="10">Type II secretion system protein L</fullName>
        <shortName evidence="10">T2SS protein L</shortName>
    </recommendedName>
</protein>
<evidence type="ECO:0000256" key="7">
    <source>
        <dbReference type="ARBA" id="ARBA00022927"/>
    </source>
</evidence>
<dbReference type="RefSeq" id="WP_153371219.1">
    <property type="nucleotide sequence ID" value="NZ_CP045650.1"/>
</dbReference>
<name>A0A5Q0P336_9GAMM</name>
<dbReference type="GO" id="GO:0015627">
    <property type="term" value="C:type II protein secretion system complex"/>
    <property type="evidence" value="ECO:0007669"/>
    <property type="project" value="InterPro"/>
</dbReference>
<feature type="domain" description="GspL cytoplasmic actin-ATPase-like" evidence="11">
    <location>
        <begin position="25"/>
        <end position="167"/>
    </location>
</feature>
<evidence type="ECO:0000256" key="10">
    <source>
        <dbReference type="PIRNR" id="PIRNR015761"/>
    </source>
</evidence>
<keyword evidence="15" id="KW-1185">Reference proteome</keyword>
<reference evidence="15 16" key="1">
    <citation type="submission" date="2019-10" db="EMBL/GenBank/DDBJ databases">
        <authorList>
            <person name="Dong K."/>
        </authorList>
    </citation>
    <scope>NUCLEOTIDE SEQUENCE [LARGE SCALE GENOMIC DNA]</scope>
    <source>
        <strain evidence="15">dk386</strain>
        <strain evidence="14">Dk386</strain>
        <strain evidence="16">dk771</strain>
        <strain evidence="13">Dk771</strain>
    </source>
</reference>
<dbReference type="Pfam" id="PF12693">
    <property type="entry name" value="GspL_C"/>
    <property type="match status" value="1"/>
</dbReference>
<keyword evidence="9" id="KW-0472">Membrane</keyword>
<dbReference type="Gene3D" id="3.30.420.380">
    <property type="match status" value="1"/>
</dbReference>
<evidence type="ECO:0000256" key="8">
    <source>
        <dbReference type="ARBA" id="ARBA00022989"/>
    </source>
</evidence>
<dbReference type="Proteomes" id="UP000480556">
    <property type="component" value="Unassembled WGS sequence"/>
</dbReference>
<dbReference type="GO" id="GO:0015628">
    <property type="term" value="P:protein secretion by the type II secretion system"/>
    <property type="evidence" value="ECO:0007669"/>
    <property type="project" value="InterPro"/>
</dbReference>
<dbReference type="Proteomes" id="UP000327478">
    <property type="component" value="Chromosome"/>
</dbReference>
<evidence type="ECO:0000256" key="3">
    <source>
        <dbReference type="ARBA" id="ARBA00022448"/>
    </source>
</evidence>
<dbReference type="GO" id="GO:0005886">
    <property type="term" value="C:plasma membrane"/>
    <property type="evidence" value="ECO:0007669"/>
    <property type="project" value="UniProtKB-SubCell"/>
</dbReference>
<keyword evidence="7 10" id="KW-0653">Protein transport</keyword>
<dbReference type="InterPro" id="IPR007812">
    <property type="entry name" value="T2SS_protein-GspL"/>
</dbReference>
<evidence type="ECO:0000256" key="6">
    <source>
        <dbReference type="ARBA" id="ARBA00022692"/>
    </source>
</evidence>
<evidence type="ECO:0000256" key="4">
    <source>
        <dbReference type="ARBA" id="ARBA00022475"/>
    </source>
</evidence>
<evidence type="ECO:0000313" key="14">
    <source>
        <dbReference type="EMBL" id="QGA10820.1"/>
    </source>
</evidence>
<dbReference type="AlphaFoldDB" id="A0A5Q0P336"/>
<dbReference type="Pfam" id="PF05134">
    <property type="entry name" value="T2SSL"/>
    <property type="match status" value="1"/>
</dbReference>
<evidence type="ECO:0000313" key="13">
    <source>
        <dbReference type="EMBL" id="MQW92929.1"/>
    </source>
</evidence>
<dbReference type="InterPro" id="IPR025691">
    <property type="entry name" value="GspL_pp_dom"/>
</dbReference>
<evidence type="ECO:0000259" key="12">
    <source>
        <dbReference type="Pfam" id="PF12693"/>
    </source>
</evidence>
<accession>A0A5Q0P336</accession>
<sequence>MLYLWMPEANGKWQWTDGGFWNTALSMEQLIQETQSYHGNDVVVFFPSRHAQIMELSMPKQQYKKMGQEGIKYLLEEYVVLPIDAMKVLHHFEQPDQLSILGIANTMLETFQHSLHLLPFKVEALLPDFLILPKPIDGQAVIANIADRVLVRDAEYRGHSIDDLSLYLDYQPKDMQYVVSKLNTEQMQALEAKANFDQVESFQYTFQGIKKPKQHAFNILPKVKSEGRVSGYWKACAAILCGILIIQFSYDTVRWYQNKNIANQTAAQAIDQFKYWFGQNYPVTEQNIKSQFEGQLRQSQIADTQAFALIARVGPVLMQNQIVAQRVNYADAALSMELKANHAEALNVLVKQLGSQGFKVELGNIQAGGAGAVGVVKIQ</sequence>
<dbReference type="EMBL" id="WITK01000019">
    <property type="protein sequence ID" value="MQW92929.1"/>
    <property type="molecule type" value="Genomic_DNA"/>
</dbReference>
<organism evidence="13 16">
    <name type="scientific">Acinetobacter wanghuae</name>
    <dbReference type="NCBI Taxonomy" id="2662362"/>
    <lineage>
        <taxon>Bacteria</taxon>
        <taxon>Pseudomonadati</taxon>
        <taxon>Pseudomonadota</taxon>
        <taxon>Gammaproteobacteria</taxon>
        <taxon>Moraxellales</taxon>
        <taxon>Moraxellaceae</taxon>
        <taxon>Acinetobacter</taxon>
    </lineage>
</organism>
<comment type="similarity">
    <text evidence="2 10">Belongs to the GSP L family.</text>
</comment>
<keyword evidence="6" id="KW-0812">Transmembrane</keyword>
<dbReference type="InterPro" id="IPR043129">
    <property type="entry name" value="ATPase_NBD"/>
</dbReference>
<dbReference type="GO" id="GO:0009276">
    <property type="term" value="C:Gram-negative-bacterium-type cell wall"/>
    <property type="evidence" value="ECO:0007669"/>
    <property type="project" value="InterPro"/>
</dbReference>
<feature type="domain" description="GspL periplasmic" evidence="12">
    <location>
        <begin position="231"/>
        <end position="370"/>
    </location>
</feature>
<evidence type="ECO:0000256" key="1">
    <source>
        <dbReference type="ARBA" id="ARBA00004377"/>
    </source>
</evidence>
<evidence type="ECO:0000256" key="9">
    <source>
        <dbReference type="ARBA" id="ARBA00023136"/>
    </source>
</evidence>
<comment type="function">
    <text evidence="10">Inner membrane component of the type II secretion system required for the energy-dependent secretion of extracellular factors such as proteases and toxins from the periplasm.</text>
</comment>
<evidence type="ECO:0000256" key="5">
    <source>
        <dbReference type="ARBA" id="ARBA00022519"/>
    </source>
</evidence>
<keyword evidence="4" id="KW-1003">Cell membrane</keyword>
<comment type="subcellular location">
    <subcellularLocation>
        <location evidence="1">Cell inner membrane</location>
        <topology evidence="1">Single-pass membrane protein</topology>
    </subcellularLocation>
</comment>
<gene>
    <name evidence="14" type="ORF">GFH30_05175</name>
    <name evidence="13" type="ORF">GHJ48_11110</name>
</gene>